<evidence type="ECO:0000259" key="8">
    <source>
        <dbReference type="PROSITE" id="PS50059"/>
    </source>
</evidence>
<feature type="domain" description="Ubiquitin-like" evidence="7">
    <location>
        <begin position="23"/>
        <end position="82"/>
    </location>
</feature>
<keyword evidence="3 5" id="KW-0697">Rotamase</keyword>
<dbReference type="PANTHER" id="PTHR45779">
    <property type="entry name" value="PEPTIDYLPROLYL ISOMERASE"/>
    <property type="match status" value="1"/>
</dbReference>
<evidence type="ECO:0000313" key="9">
    <source>
        <dbReference type="EMBL" id="OMH81236.1"/>
    </source>
</evidence>
<comment type="caution">
    <text evidence="9">The sequence shown here is derived from an EMBL/GenBank/DDBJ whole genome shotgun (WGS) entry which is preliminary data.</text>
</comment>
<dbReference type="InterPro" id="IPR029071">
    <property type="entry name" value="Ubiquitin-like_domsf"/>
</dbReference>
<feature type="non-terminal residue" evidence="9">
    <location>
        <position position="193"/>
    </location>
</feature>
<accession>A0A1R1PJU2</accession>
<dbReference type="Pfam" id="PF00254">
    <property type="entry name" value="FKBP_C"/>
    <property type="match status" value="1"/>
</dbReference>
<keyword evidence="10" id="KW-1185">Reference proteome</keyword>
<dbReference type="Proteomes" id="UP000188320">
    <property type="component" value="Unassembled WGS sequence"/>
</dbReference>
<dbReference type="SUPFAM" id="SSF54236">
    <property type="entry name" value="Ubiquitin-like"/>
    <property type="match status" value="1"/>
</dbReference>
<dbReference type="SMART" id="SM00213">
    <property type="entry name" value="UBQ"/>
    <property type="match status" value="1"/>
</dbReference>
<dbReference type="InterPro" id="IPR000626">
    <property type="entry name" value="Ubiquitin-like_dom"/>
</dbReference>
<dbReference type="InterPro" id="IPR044609">
    <property type="entry name" value="FKBP2/11"/>
</dbReference>
<dbReference type="InterPro" id="IPR022617">
    <property type="entry name" value="Rad60/SUMO-like_dom"/>
</dbReference>
<dbReference type="PROSITE" id="PS50059">
    <property type="entry name" value="FKBP_PPIASE"/>
    <property type="match status" value="1"/>
</dbReference>
<reference evidence="10" key="1">
    <citation type="submission" date="2017-01" db="EMBL/GenBank/DDBJ databases">
        <authorList>
            <person name="Wang Y."/>
            <person name="White M."/>
            <person name="Kvist S."/>
            <person name="Moncalvo J.-M."/>
        </authorList>
    </citation>
    <scope>NUCLEOTIDE SEQUENCE [LARGE SCALE GENOMIC DNA]</scope>
    <source>
        <strain evidence="10">COL-18-3</strain>
    </source>
</reference>
<dbReference type="EC" id="5.2.1.8" evidence="2 5"/>
<gene>
    <name evidence="9" type="ORF">AX774_g5313</name>
</gene>
<dbReference type="AlphaFoldDB" id="A0A1R1PJU2"/>
<evidence type="ECO:0000256" key="6">
    <source>
        <dbReference type="SAM" id="MobiDB-lite"/>
    </source>
</evidence>
<dbReference type="Gene3D" id="3.10.50.40">
    <property type="match status" value="1"/>
</dbReference>
<dbReference type="PANTHER" id="PTHR45779:SF7">
    <property type="entry name" value="PEPTIDYLPROLYL ISOMERASE"/>
    <property type="match status" value="1"/>
</dbReference>
<evidence type="ECO:0000256" key="1">
    <source>
        <dbReference type="ARBA" id="ARBA00000971"/>
    </source>
</evidence>
<dbReference type="InterPro" id="IPR046357">
    <property type="entry name" value="PPIase_dom_sf"/>
</dbReference>
<proteinExistence type="predicted"/>
<dbReference type="GO" id="GO:0005783">
    <property type="term" value="C:endoplasmic reticulum"/>
    <property type="evidence" value="ECO:0007669"/>
    <property type="project" value="TreeGrafter"/>
</dbReference>
<dbReference type="SUPFAM" id="SSF54534">
    <property type="entry name" value="FKBP-like"/>
    <property type="match status" value="1"/>
</dbReference>
<dbReference type="CDD" id="cd16116">
    <property type="entry name" value="Ubl_Smt3_like"/>
    <property type="match status" value="1"/>
</dbReference>
<dbReference type="FunFam" id="3.10.50.40:FF:000006">
    <property type="entry name" value="Peptidyl-prolyl cis-trans isomerase"/>
    <property type="match status" value="1"/>
</dbReference>
<keyword evidence="4 5" id="KW-0413">Isomerase</keyword>
<dbReference type="Gene3D" id="3.10.20.90">
    <property type="entry name" value="Phosphatidylinositol 3-kinase Catalytic Subunit, Chain A, domain 1"/>
    <property type="match status" value="1"/>
</dbReference>
<evidence type="ECO:0000256" key="2">
    <source>
        <dbReference type="ARBA" id="ARBA00013194"/>
    </source>
</evidence>
<sequence>MSDTGKQEPTTKPEASEAKPETEHINLKVVGADNQDVFFKIKKTTRLEKLMQAYCDRTGRSMNSVRFLFDGQRLAPNNTPAEPYLSVAGPNSEILYTPENCLEKAKDGDLVDVHYSGRLYSTKKVFDSSYERKEPISFRLGRGMVIEGWDIGINGMCVGMKKKLIIPPELGYGERGFPPVIPGNAVLEFDVEL</sequence>
<evidence type="ECO:0000256" key="4">
    <source>
        <dbReference type="ARBA" id="ARBA00023235"/>
    </source>
</evidence>
<dbReference type="Pfam" id="PF11976">
    <property type="entry name" value="Rad60-SLD"/>
    <property type="match status" value="1"/>
</dbReference>
<evidence type="ECO:0000256" key="5">
    <source>
        <dbReference type="PROSITE-ProRule" id="PRU00277"/>
    </source>
</evidence>
<feature type="region of interest" description="Disordered" evidence="6">
    <location>
        <begin position="1"/>
        <end position="22"/>
    </location>
</feature>
<dbReference type="OrthoDB" id="1902587at2759"/>
<evidence type="ECO:0000256" key="3">
    <source>
        <dbReference type="ARBA" id="ARBA00023110"/>
    </source>
</evidence>
<dbReference type="GO" id="GO:0003755">
    <property type="term" value="F:peptidyl-prolyl cis-trans isomerase activity"/>
    <property type="evidence" value="ECO:0007669"/>
    <property type="project" value="UniProtKB-KW"/>
</dbReference>
<evidence type="ECO:0000259" key="7">
    <source>
        <dbReference type="PROSITE" id="PS50053"/>
    </source>
</evidence>
<dbReference type="InterPro" id="IPR001179">
    <property type="entry name" value="PPIase_FKBP_dom"/>
</dbReference>
<dbReference type="PROSITE" id="PS50053">
    <property type="entry name" value="UBIQUITIN_2"/>
    <property type="match status" value="1"/>
</dbReference>
<protein>
    <recommendedName>
        <fullName evidence="2 5">peptidylprolyl isomerase</fullName>
        <ecNumber evidence="2 5">5.2.1.8</ecNumber>
    </recommendedName>
</protein>
<evidence type="ECO:0000313" key="10">
    <source>
        <dbReference type="Proteomes" id="UP000188320"/>
    </source>
</evidence>
<feature type="domain" description="PPIase FKBP-type" evidence="8">
    <location>
        <begin position="108"/>
        <end position="193"/>
    </location>
</feature>
<organism evidence="9 10">
    <name type="scientific">Zancudomyces culisetae</name>
    <name type="common">Gut fungus</name>
    <name type="synonym">Smittium culisetae</name>
    <dbReference type="NCBI Taxonomy" id="1213189"/>
    <lineage>
        <taxon>Eukaryota</taxon>
        <taxon>Fungi</taxon>
        <taxon>Fungi incertae sedis</taxon>
        <taxon>Zoopagomycota</taxon>
        <taxon>Kickxellomycotina</taxon>
        <taxon>Harpellomycetes</taxon>
        <taxon>Harpellales</taxon>
        <taxon>Legeriomycetaceae</taxon>
        <taxon>Zancudomyces</taxon>
    </lineage>
</organism>
<comment type="catalytic activity">
    <reaction evidence="1 5">
        <text>[protein]-peptidylproline (omega=180) = [protein]-peptidylproline (omega=0)</text>
        <dbReference type="Rhea" id="RHEA:16237"/>
        <dbReference type="Rhea" id="RHEA-COMP:10747"/>
        <dbReference type="Rhea" id="RHEA-COMP:10748"/>
        <dbReference type="ChEBI" id="CHEBI:83833"/>
        <dbReference type="ChEBI" id="CHEBI:83834"/>
        <dbReference type="EC" id="5.2.1.8"/>
    </reaction>
</comment>
<name>A0A1R1PJU2_ZANCU</name>
<dbReference type="EMBL" id="LSSK01000948">
    <property type="protein sequence ID" value="OMH81236.1"/>
    <property type="molecule type" value="Genomic_DNA"/>
</dbReference>